<gene>
    <name evidence="1" type="ORF">PLOB_00036399</name>
</gene>
<comment type="caution">
    <text evidence="1">The sequence shown here is derived from an EMBL/GenBank/DDBJ whole genome shotgun (WGS) entry which is preliminary data.</text>
</comment>
<keyword evidence="2" id="KW-1185">Reference proteome</keyword>
<sequence length="130" mass="15070">MTSMLKKNPLKEIVVKAVLDALRIKHQSGASVRTFEDVLEYGKKLFFLSLNEDVDVEVLTTLWPKSWNDVKLLLKEQGYEDVKEFLVCFCFEEKESQKMEKLQRKLSTMAHTASWIANKENVLTVVMQVT</sequence>
<proteinExistence type="predicted"/>
<dbReference type="Proteomes" id="UP001159405">
    <property type="component" value="Unassembled WGS sequence"/>
</dbReference>
<evidence type="ECO:0000313" key="1">
    <source>
        <dbReference type="EMBL" id="CAH3132052.1"/>
    </source>
</evidence>
<reference evidence="1 2" key="1">
    <citation type="submission" date="2022-05" db="EMBL/GenBank/DDBJ databases">
        <authorList>
            <consortium name="Genoscope - CEA"/>
            <person name="William W."/>
        </authorList>
    </citation>
    <scope>NUCLEOTIDE SEQUENCE [LARGE SCALE GENOMIC DNA]</scope>
</reference>
<evidence type="ECO:0000313" key="2">
    <source>
        <dbReference type="Proteomes" id="UP001159405"/>
    </source>
</evidence>
<dbReference type="EMBL" id="CALNXK010000050">
    <property type="protein sequence ID" value="CAH3132052.1"/>
    <property type="molecule type" value="Genomic_DNA"/>
</dbReference>
<protein>
    <submittedName>
        <fullName evidence="1">Uncharacterized protein</fullName>
    </submittedName>
</protein>
<accession>A0ABN8P4H9</accession>
<organism evidence="1 2">
    <name type="scientific">Porites lobata</name>
    <dbReference type="NCBI Taxonomy" id="104759"/>
    <lineage>
        <taxon>Eukaryota</taxon>
        <taxon>Metazoa</taxon>
        <taxon>Cnidaria</taxon>
        <taxon>Anthozoa</taxon>
        <taxon>Hexacorallia</taxon>
        <taxon>Scleractinia</taxon>
        <taxon>Fungiina</taxon>
        <taxon>Poritidae</taxon>
        <taxon>Porites</taxon>
    </lineage>
</organism>
<name>A0ABN8P4H9_9CNID</name>